<evidence type="ECO:0000256" key="1">
    <source>
        <dbReference type="SAM" id="Coils"/>
    </source>
</evidence>
<dbReference type="KEGG" id="mnt:21389732"/>
<protein>
    <submittedName>
        <fullName evidence="3">Uncharacterized protein</fullName>
    </submittedName>
</protein>
<sequence>MTFSGLPCSRASLHRRRHSNSRRRPNRAAPSTPLLRWKFHDSTAAEPSGGVRLSSRKLAAGLWRLRFNEVSVADGPCDRLRPKIELSLPYPGCVVEKKTKDDRGCSKASDDAYYVFSRKKMLAEKQGSSMSIVSALQAELLVARCRIRELEATKKSLRKQVKHLLNKLEEERIPWQRREQLKHYAATDELRGELIRERKSRKRMEILNTKLVNQLAHVKLSAEQLMQGYEEKKKSRELVEDVCDKLVKEIEEDKTEVERLKREYIEVREDLEEERKMLQLAEVWREERVQMKLLDAKLILEDKYSKMNMLITEIENLLGSASCSLDVEELRKAEEILQAAAESLTIQDIFEEFSYAPPKSNDIFSILKEMQEFEGCEREIEPCNRHSRVSHDSEMESPVINGLSRNHLLPYSNCLSDYNSALEEDAEVCDAVSHGEYQCSRHSLEGFNSSLKKVNPKKNDLRSINVSNEDADQCSPINAVSDISVSTDKLKVWRSKPSDGTSKIVSNEGDKRLSNGTISCVELTSPDRQLGEGEPRRRGKWISAGLANPHITRGMKGCIEWPRVIQRNELKAKVSEAMIESQKSQLRHILKPKT</sequence>
<feature type="coiled-coil region" evidence="1">
    <location>
        <begin position="243"/>
        <end position="281"/>
    </location>
</feature>
<feature type="compositionally biased region" description="Basic residues" evidence="2">
    <location>
        <begin position="12"/>
        <end position="26"/>
    </location>
</feature>
<gene>
    <name evidence="3" type="ORF">L484_006300</name>
</gene>
<dbReference type="Proteomes" id="UP000030645">
    <property type="component" value="Unassembled WGS sequence"/>
</dbReference>
<proteinExistence type="predicted"/>
<dbReference type="PANTHER" id="PTHR31071">
    <property type="entry name" value="GB|AAF24581.1"/>
    <property type="match status" value="1"/>
</dbReference>
<feature type="coiled-coil region" evidence="1">
    <location>
        <begin position="133"/>
        <end position="167"/>
    </location>
</feature>
<dbReference type="PANTHER" id="PTHR31071:SF2">
    <property type="entry name" value="ACTIN CYTOSKELETON-REGULATORY COMPLEX PAN-LIKE PROTEIN"/>
    <property type="match status" value="1"/>
</dbReference>
<dbReference type="EMBL" id="KE344120">
    <property type="protein sequence ID" value="EXB53811.1"/>
    <property type="molecule type" value="Genomic_DNA"/>
</dbReference>
<name>W9R113_9ROSA</name>
<dbReference type="eggNOG" id="ENOG502QU88">
    <property type="taxonomic scope" value="Eukaryota"/>
</dbReference>
<dbReference type="InterPro" id="IPR043424">
    <property type="entry name" value="BLT-like"/>
</dbReference>
<feature type="region of interest" description="Disordered" evidence="2">
    <location>
        <begin position="1"/>
        <end position="31"/>
    </location>
</feature>
<organism evidence="3 4">
    <name type="scientific">Morus notabilis</name>
    <dbReference type="NCBI Taxonomy" id="981085"/>
    <lineage>
        <taxon>Eukaryota</taxon>
        <taxon>Viridiplantae</taxon>
        <taxon>Streptophyta</taxon>
        <taxon>Embryophyta</taxon>
        <taxon>Tracheophyta</taxon>
        <taxon>Spermatophyta</taxon>
        <taxon>Magnoliopsida</taxon>
        <taxon>eudicotyledons</taxon>
        <taxon>Gunneridae</taxon>
        <taxon>Pentapetalae</taxon>
        <taxon>rosids</taxon>
        <taxon>fabids</taxon>
        <taxon>Rosales</taxon>
        <taxon>Moraceae</taxon>
        <taxon>Moreae</taxon>
        <taxon>Morus</taxon>
    </lineage>
</organism>
<dbReference type="STRING" id="981085.W9R113"/>
<dbReference type="AlphaFoldDB" id="W9R113"/>
<accession>W9R113</accession>
<keyword evidence="4" id="KW-1185">Reference proteome</keyword>
<dbReference type="OrthoDB" id="1927957at2759"/>
<reference evidence="4" key="1">
    <citation type="submission" date="2013-01" db="EMBL/GenBank/DDBJ databases">
        <title>Draft Genome Sequence of a Mulberry Tree, Morus notabilis C.K. Schneid.</title>
        <authorList>
            <person name="He N."/>
            <person name="Zhao S."/>
        </authorList>
    </citation>
    <scope>NUCLEOTIDE SEQUENCE</scope>
</reference>
<evidence type="ECO:0000313" key="3">
    <source>
        <dbReference type="EMBL" id="EXB53811.1"/>
    </source>
</evidence>
<keyword evidence="1" id="KW-0175">Coiled coil</keyword>
<evidence type="ECO:0000256" key="2">
    <source>
        <dbReference type="SAM" id="MobiDB-lite"/>
    </source>
</evidence>
<evidence type="ECO:0000313" key="4">
    <source>
        <dbReference type="Proteomes" id="UP000030645"/>
    </source>
</evidence>